<dbReference type="InterPro" id="IPR032675">
    <property type="entry name" value="LRR_dom_sf"/>
</dbReference>
<reference evidence="2 3" key="1">
    <citation type="submission" date="2024-02" db="EMBL/GenBank/DDBJ databases">
        <authorList>
            <person name="Chen Y."/>
            <person name="Shah S."/>
            <person name="Dougan E. K."/>
            <person name="Thang M."/>
            <person name="Chan C."/>
        </authorList>
    </citation>
    <scope>NUCLEOTIDE SEQUENCE [LARGE SCALE GENOMIC DNA]</scope>
</reference>
<keyword evidence="1" id="KW-0812">Transmembrane</keyword>
<keyword evidence="1" id="KW-0472">Membrane</keyword>
<keyword evidence="3" id="KW-1185">Reference proteome</keyword>
<evidence type="ECO:0000313" key="3">
    <source>
        <dbReference type="Proteomes" id="UP001642464"/>
    </source>
</evidence>
<dbReference type="Proteomes" id="UP001642464">
    <property type="component" value="Unassembled WGS sequence"/>
</dbReference>
<dbReference type="InterPro" id="IPR001611">
    <property type="entry name" value="Leu-rich_rpt"/>
</dbReference>
<protein>
    <submittedName>
        <fullName evidence="2">LRR and CARD domains-containing protein 3 (Nucleotide-binding oligomerization domain protein 3</fullName>
    </submittedName>
</protein>
<evidence type="ECO:0000313" key="2">
    <source>
        <dbReference type="EMBL" id="CAK9030628.1"/>
    </source>
</evidence>
<dbReference type="PANTHER" id="PTHR24113:SF15">
    <property type="entry name" value="NACHT DOMAIN-CONTAINING PROTEIN"/>
    <property type="match status" value="1"/>
</dbReference>
<sequence>MLPLFLQIDVAKLQSRVPTLDLMPTDYASFNVSLNKFDVHVRHSMPQFLQMPRPLWPDAEELVQSRPNRFSFWASYMFIKYLLALAMSVLVLSALRCPMEGTEPQALADSQRDLLTTLVVIAQLALCLKLSLTASWFGQLTASGLDFEGYDTCLTAGLLWFVAQAFSVRMMNLKSSYDPMHVALSSLSLLPFLGDPFDSLKDTMLAAVALTSRVWWVKILGGGALLYLWALHLCLLLPYKANRLELQQSYLPILSLKAPGKAKGHSKWVQILTVLYKQSTPARRWAMLLEDVPQGLLACAVSVADGFKPYILMVNIALPAARLIFAWAFHHRISWELKEWMLQEALDAVAEGKAQLSDEFTAALLRLQGQYEENLWEDVDEERWIWAKEQVKPLIAEGKNDLFQNFTVLPWMLLQLFNRDEDADGLSWDLVTVWPSMLSIIVEDSNAMKALLKLWTHRTFRIEARDSGVGDAGCRALATGISQMQHLTQLELILESKILQSNKIGQVGCESLAGGISKLRQITKLSLNLEWNEIGAHGCTSLADKISNLELITDLELVLTDNKIGQVGCESLAGGISKLRQITKLSLNLERNEIGAHGCTSLADKISNMELITDLKLLLDDNKIGQVGCESLAEGISKLWQIANLFLDLSENEIGGDGCATLANCISKLKFITQLRLALYDNNIGKDGFRALADGLCQLQGVTHLRLEFGLEENEAAKIKSLFKAQSPSAKIYVY</sequence>
<dbReference type="Pfam" id="PF13516">
    <property type="entry name" value="LRR_6"/>
    <property type="match status" value="3"/>
</dbReference>
<feature type="transmembrane region" description="Helical" evidence="1">
    <location>
        <begin position="73"/>
        <end position="95"/>
    </location>
</feature>
<proteinExistence type="predicted"/>
<dbReference type="SUPFAM" id="SSF52047">
    <property type="entry name" value="RNI-like"/>
    <property type="match status" value="1"/>
</dbReference>
<dbReference type="InterPro" id="IPR027038">
    <property type="entry name" value="RanGap"/>
</dbReference>
<evidence type="ECO:0000256" key="1">
    <source>
        <dbReference type="SAM" id="Phobius"/>
    </source>
</evidence>
<dbReference type="PANTHER" id="PTHR24113">
    <property type="entry name" value="RAN GTPASE-ACTIVATING PROTEIN 1"/>
    <property type="match status" value="1"/>
</dbReference>
<feature type="transmembrane region" description="Helical" evidence="1">
    <location>
        <begin position="115"/>
        <end position="137"/>
    </location>
</feature>
<gene>
    <name evidence="2" type="ORF">SCF082_LOCUS19281</name>
</gene>
<name>A0ABP0KUR0_9DINO</name>
<comment type="caution">
    <text evidence="2">The sequence shown here is derived from an EMBL/GenBank/DDBJ whole genome shotgun (WGS) entry which is preliminary data.</text>
</comment>
<dbReference type="Gene3D" id="3.80.10.10">
    <property type="entry name" value="Ribonuclease Inhibitor"/>
    <property type="match status" value="2"/>
</dbReference>
<keyword evidence="1" id="KW-1133">Transmembrane helix</keyword>
<feature type="transmembrane region" description="Helical" evidence="1">
    <location>
        <begin position="214"/>
        <end position="237"/>
    </location>
</feature>
<accession>A0ABP0KUR0</accession>
<dbReference type="EMBL" id="CAXAMM010013147">
    <property type="protein sequence ID" value="CAK9030628.1"/>
    <property type="molecule type" value="Genomic_DNA"/>
</dbReference>
<organism evidence="2 3">
    <name type="scientific">Durusdinium trenchii</name>
    <dbReference type="NCBI Taxonomy" id="1381693"/>
    <lineage>
        <taxon>Eukaryota</taxon>
        <taxon>Sar</taxon>
        <taxon>Alveolata</taxon>
        <taxon>Dinophyceae</taxon>
        <taxon>Suessiales</taxon>
        <taxon>Symbiodiniaceae</taxon>
        <taxon>Durusdinium</taxon>
    </lineage>
</organism>
<feature type="transmembrane region" description="Helical" evidence="1">
    <location>
        <begin position="149"/>
        <end position="168"/>
    </location>
</feature>